<feature type="compositionally biased region" description="Basic and acidic residues" evidence="1">
    <location>
        <begin position="21"/>
        <end position="30"/>
    </location>
</feature>
<dbReference type="InterPro" id="IPR016024">
    <property type="entry name" value="ARM-type_fold"/>
</dbReference>
<dbReference type="PANTHER" id="PTHR23253">
    <property type="entry name" value="EUKARYOTIC TRANSLATION INITIATION FACTOR 4 GAMMA"/>
    <property type="match status" value="1"/>
</dbReference>
<dbReference type="SMART" id="SM00544">
    <property type="entry name" value="MA3"/>
    <property type="match status" value="1"/>
</dbReference>
<dbReference type="Pfam" id="PF02847">
    <property type="entry name" value="MA3"/>
    <property type="match status" value="1"/>
</dbReference>
<keyword evidence="3" id="KW-0396">Initiation factor</keyword>
<dbReference type="STRING" id="101091.A0A1C7N1M7"/>
<keyword evidence="3" id="KW-0648">Protein biosynthesis</keyword>
<feature type="compositionally biased region" description="Basic and acidic residues" evidence="1">
    <location>
        <begin position="171"/>
        <end position="185"/>
    </location>
</feature>
<feature type="domain" description="MI" evidence="2">
    <location>
        <begin position="197"/>
        <end position="318"/>
    </location>
</feature>
<evidence type="ECO:0000313" key="3">
    <source>
        <dbReference type="EMBL" id="OBZ81274.1"/>
    </source>
</evidence>
<organism evidence="3 4">
    <name type="scientific">Choanephora cucurbitarum</name>
    <dbReference type="NCBI Taxonomy" id="101091"/>
    <lineage>
        <taxon>Eukaryota</taxon>
        <taxon>Fungi</taxon>
        <taxon>Fungi incertae sedis</taxon>
        <taxon>Mucoromycota</taxon>
        <taxon>Mucoromycotina</taxon>
        <taxon>Mucoromycetes</taxon>
        <taxon>Mucorales</taxon>
        <taxon>Mucorineae</taxon>
        <taxon>Choanephoraceae</taxon>
        <taxon>Choanephoroideae</taxon>
        <taxon>Choanephora</taxon>
    </lineage>
</organism>
<keyword evidence="4" id="KW-1185">Reference proteome</keyword>
<comment type="caution">
    <text evidence="3">The sequence shown here is derived from an EMBL/GenBank/DDBJ whole genome shotgun (WGS) entry which is preliminary data.</text>
</comment>
<dbReference type="InParanoid" id="A0A1C7N1M7"/>
<dbReference type="EMBL" id="LUGH01001308">
    <property type="protein sequence ID" value="OBZ81274.1"/>
    <property type="molecule type" value="Genomic_DNA"/>
</dbReference>
<feature type="non-terminal residue" evidence="3">
    <location>
        <position position="1"/>
    </location>
</feature>
<dbReference type="Proteomes" id="UP000093000">
    <property type="component" value="Unassembled WGS sequence"/>
</dbReference>
<sequence length="329" mass="36673">RFAGNQVGPTTIAKIHEMAEKAKEEKEAAAMKRNNNSRGPYIPNNNNNQYNNNYNNMSRTGSYRSKDSHFHHHNNNNSNNTTSDGWSTVSQGGNNMGSNNTNKTRPNELSNFGKMDRSRSKTSHLGPTHSPFAMLKNKSSSNLNTSSANDGRSSSPATNMFSALENGSEQSEERKKPQLESHASNESETSTKLSDEVVKRKSKNILEEYFNIRDKNELVECVKELDDPSYLIIFVSEMLNVVEKKAQDVEDMSDTIQYLCSERLLDRDTLVNAFKSFMEGYDDLTIDVPQAPKHVAQLLAAASLLPEEVGGEEFSSLQNAYKAVVDSQA</sequence>
<dbReference type="SUPFAM" id="SSF48371">
    <property type="entry name" value="ARM repeat"/>
    <property type="match status" value="1"/>
</dbReference>
<dbReference type="Gene3D" id="1.25.40.180">
    <property type="match status" value="1"/>
</dbReference>
<protein>
    <submittedName>
        <fullName evidence="3">Eukaryotic translation initiation factor isoform 4G-1</fullName>
    </submittedName>
</protein>
<dbReference type="InterPro" id="IPR003891">
    <property type="entry name" value="Initiation_fac_eIF4g_MI"/>
</dbReference>
<dbReference type="OrthoDB" id="514777at2759"/>
<name>A0A1C7N1M7_9FUNG</name>
<evidence type="ECO:0000256" key="1">
    <source>
        <dbReference type="SAM" id="MobiDB-lite"/>
    </source>
</evidence>
<feature type="compositionally biased region" description="Polar residues" evidence="1">
    <location>
        <begin position="150"/>
        <end position="169"/>
    </location>
</feature>
<dbReference type="GO" id="GO:0003743">
    <property type="term" value="F:translation initiation factor activity"/>
    <property type="evidence" value="ECO:0007669"/>
    <property type="project" value="UniProtKB-KW"/>
</dbReference>
<gene>
    <name evidence="3" type="ORF">A0J61_10676</name>
</gene>
<proteinExistence type="predicted"/>
<evidence type="ECO:0000313" key="4">
    <source>
        <dbReference type="Proteomes" id="UP000093000"/>
    </source>
</evidence>
<feature type="compositionally biased region" description="Low complexity" evidence="1">
    <location>
        <begin position="31"/>
        <end position="56"/>
    </location>
</feature>
<feature type="region of interest" description="Disordered" evidence="1">
    <location>
        <begin position="21"/>
        <end position="197"/>
    </location>
</feature>
<accession>A0A1C7N1M7</accession>
<feature type="compositionally biased region" description="Polar residues" evidence="1">
    <location>
        <begin position="81"/>
        <end position="110"/>
    </location>
</feature>
<evidence type="ECO:0000259" key="2">
    <source>
        <dbReference type="PROSITE" id="PS51366"/>
    </source>
</evidence>
<feature type="compositionally biased region" description="Low complexity" evidence="1">
    <location>
        <begin position="135"/>
        <end position="149"/>
    </location>
</feature>
<dbReference type="PROSITE" id="PS51366">
    <property type="entry name" value="MI"/>
    <property type="match status" value="1"/>
</dbReference>
<dbReference type="AlphaFoldDB" id="A0A1C7N1M7"/>
<reference evidence="3 4" key="1">
    <citation type="submission" date="2016-03" db="EMBL/GenBank/DDBJ databases">
        <title>Choanephora cucurbitarum.</title>
        <authorList>
            <person name="Min B."/>
            <person name="Park H."/>
            <person name="Park J.-H."/>
            <person name="Shin H.-D."/>
            <person name="Choi I.-G."/>
        </authorList>
    </citation>
    <scope>NUCLEOTIDE SEQUENCE [LARGE SCALE GENOMIC DNA]</scope>
    <source>
        <strain evidence="3 4">KUS-F28377</strain>
    </source>
</reference>